<dbReference type="Pfam" id="PF12833">
    <property type="entry name" value="HTH_18"/>
    <property type="match status" value="1"/>
</dbReference>
<reference evidence="5 6" key="1">
    <citation type="journal article" date="2020" name="Cell Host Microbe">
        <title>Functional and Genomic Variation between Human-Derived Isolates of Lachnospiraceae Reveals Inter- and Intra-Species Diversity.</title>
        <authorList>
            <person name="Sorbara M.T."/>
            <person name="Littmann E.R."/>
            <person name="Fontana E."/>
            <person name="Moody T.U."/>
            <person name="Kohout C.E."/>
            <person name="Gjonbalaj M."/>
            <person name="Eaton V."/>
            <person name="Seok R."/>
            <person name="Leiner I.M."/>
            <person name="Pamer E.G."/>
        </authorList>
    </citation>
    <scope>NUCLEOTIDE SEQUENCE [LARGE SCALE GENOMIC DNA]</scope>
    <source>
        <strain evidence="5 6">MSK.17.74</strain>
    </source>
</reference>
<comment type="caution">
    <text evidence="5">The sequence shown here is derived from an EMBL/GenBank/DDBJ whole genome shotgun (WGS) entry which is preliminary data.</text>
</comment>
<dbReference type="Proteomes" id="UP001644719">
    <property type="component" value="Unassembled WGS sequence"/>
</dbReference>
<dbReference type="SUPFAM" id="SSF46689">
    <property type="entry name" value="Homeodomain-like"/>
    <property type="match status" value="2"/>
</dbReference>
<evidence type="ECO:0000256" key="2">
    <source>
        <dbReference type="ARBA" id="ARBA00023125"/>
    </source>
</evidence>
<dbReference type="InterPro" id="IPR003313">
    <property type="entry name" value="AraC-bd"/>
</dbReference>
<keyword evidence="3" id="KW-0804">Transcription</keyword>
<dbReference type="InterPro" id="IPR009057">
    <property type="entry name" value="Homeodomain-like_sf"/>
</dbReference>
<proteinExistence type="predicted"/>
<name>A0ABX2HDV2_9FIRM</name>
<dbReference type="PROSITE" id="PS01124">
    <property type="entry name" value="HTH_ARAC_FAMILY_2"/>
    <property type="match status" value="1"/>
</dbReference>
<dbReference type="SUPFAM" id="SSF51215">
    <property type="entry name" value="Regulatory protein AraC"/>
    <property type="match status" value="1"/>
</dbReference>
<dbReference type="PANTHER" id="PTHR43280:SF2">
    <property type="entry name" value="HTH-TYPE TRANSCRIPTIONAL REGULATOR EXSA"/>
    <property type="match status" value="1"/>
</dbReference>
<evidence type="ECO:0000313" key="5">
    <source>
        <dbReference type="EMBL" id="NSG87564.1"/>
    </source>
</evidence>
<evidence type="ECO:0000313" key="6">
    <source>
        <dbReference type="Proteomes" id="UP001644719"/>
    </source>
</evidence>
<dbReference type="EMBL" id="JAAITS010000087">
    <property type="protein sequence ID" value="NSG87564.1"/>
    <property type="molecule type" value="Genomic_DNA"/>
</dbReference>
<keyword evidence="1" id="KW-0805">Transcription regulation</keyword>
<dbReference type="SMART" id="SM00342">
    <property type="entry name" value="HTH_ARAC"/>
    <property type="match status" value="1"/>
</dbReference>
<evidence type="ECO:0000256" key="1">
    <source>
        <dbReference type="ARBA" id="ARBA00023015"/>
    </source>
</evidence>
<organism evidence="5 6">
    <name type="scientific">Blautia faecis</name>
    <dbReference type="NCBI Taxonomy" id="871665"/>
    <lineage>
        <taxon>Bacteria</taxon>
        <taxon>Bacillati</taxon>
        <taxon>Bacillota</taxon>
        <taxon>Clostridia</taxon>
        <taxon>Lachnospirales</taxon>
        <taxon>Lachnospiraceae</taxon>
        <taxon>Blautia</taxon>
    </lineage>
</organism>
<gene>
    <name evidence="5" type="ORF">G5B17_19660</name>
</gene>
<evidence type="ECO:0000259" key="4">
    <source>
        <dbReference type="PROSITE" id="PS01124"/>
    </source>
</evidence>
<dbReference type="Gene3D" id="2.60.120.10">
    <property type="entry name" value="Jelly Rolls"/>
    <property type="match status" value="1"/>
</dbReference>
<dbReference type="InterPro" id="IPR018060">
    <property type="entry name" value="HTH_AraC"/>
</dbReference>
<keyword evidence="2" id="KW-0238">DNA-binding</keyword>
<dbReference type="InterPro" id="IPR037923">
    <property type="entry name" value="HTH-like"/>
</dbReference>
<dbReference type="PANTHER" id="PTHR43280">
    <property type="entry name" value="ARAC-FAMILY TRANSCRIPTIONAL REGULATOR"/>
    <property type="match status" value="1"/>
</dbReference>
<protein>
    <submittedName>
        <fullName evidence="5">AraC family transcriptional regulator</fullName>
    </submittedName>
</protein>
<feature type="domain" description="HTH araC/xylS-type" evidence="4">
    <location>
        <begin position="218"/>
        <end position="316"/>
    </location>
</feature>
<dbReference type="InterPro" id="IPR014710">
    <property type="entry name" value="RmlC-like_jellyroll"/>
</dbReference>
<dbReference type="PROSITE" id="PS00041">
    <property type="entry name" value="HTH_ARAC_FAMILY_1"/>
    <property type="match status" value="1"/>
</dbReference>
<accession>A0ABX2HDV2</accession>
<dbReference type="RefSeq" id="WP_118584253.1">
    <property type="nucleotide sequence ID" value="NZ_JAAINN010000022.1"/>
</dbReference>
<keyword evidence="6" id="KW-1185">Reference proteome</keyword>
<evidence type="ECO:0000256" key="3">
    <source>
        <dbReference type="ARBA" id="ARBA00023163"/>
    </source>
</evidence>
<dbReference type="Gene3D" id="1.10.10.60">
    <property type="entry name" value="Homeodomain-like"/>
    <property type="match status" value="2"/>
</dbReference>
<dbReference type="Pfam" id="PF02311">
    <property type="entry name" value="AraC_binding"/>
    <property type="match status" value="1"/>
</dbReference>
<dbReference type="InterPro" id="IPR018062">
    <property type="entry name" value="HTH_AraC-typ_CS"/>
</dbReference>
<dbReference type="CDD" id="cd02208">
    <property type="entry name" value="cupin_RmlC-like"/>
    <property type="match status" value="1"/>
</dbReference>
<sequence length="325" mass="37724">MYQQQSPALKETNPHGSQAFPCAFYRLKLSGHGILVKHHWHEEVEIIYFPGGTFTLDINMETFDVSSECFYFINPGELHSIRARSKEVSMEYAVVFQPELLCSPFYDTVQTQLVQPLQNGRLIFPRCISANHPVFPIIKEQFQNITNAFYRCSFSEQLEELHDSLHINLFRASGNAIVGLADQLLIKASLLNIFADFSNRQLFSQTEKSDDHRVETIKTTITYIRDHYQEKIYIRDLASLIGLNEQYFCRFFKKAIGMSPIEYLNEYRIRQAVRLLKDSSLPVTEICLDCGYNNMGNFLREFRKYTGTTPLQYRKHSQGIENPSL</sequence>
<dbReference type="PRINTS" id="PR00032">
    <property type="entry name" value="HTHARAC"/>
</dbReference>
<dbReference type="InterPro" id="IPR020449">
    <property type="entry name" value="Tscrpt_reg_AraC-type_HTH"/>
</dbReference>